<dbReference type="GO" id="GO:0030234">
    <property type="term" value="F:enzyme regulator activity"/>
    <property type="evidence" value="ECO:0007669"/>
    <property type="project" value="TreeGrafter"/>
</dbReference>
<evidence type="ECO:0000256" key="7">
    <source>
        <dbReference type="ARBA" id="ARBA00031732"/>
    </source>
</evidence>
<organism evidence="9 10">
    <name type="scientific">Syphacia muris</name>
    <dbReference type="NCBI Taxonomy" id="451379"/>
    <lineage>
        <taxon>Eukaryota</taxon>
        <taxon>Metazoa</taxon>
        <taxon>Ecdysozoa</taxon>
        <taxon>Nematoda</taxon>
        <taxon>Chromadorea</taxon>
        <taxon>Rhabditida</taxon>
        <taxon>Spirurina</taxon>
        <taxon>Oxyuridomorpha</taxon>
        <taxon>Oxyuroidea</taxon>
        <taxon>Oxyuridae</taxon>
        <taxon>Syphacia</taxon>
    </lineage>
</organism>
<dbReference type="Gene3D" id="3.20.20.100">
    <property type="entry name" value="NADP-dependent oxidoreductase domain"/>
    <property type="match status" value="1"/>
</dbReference>
<dbReference type="SUPFAM" id="SSF51430">
    <property type="entry name" value="NAD(P)-linked oxidoreductase"/>
    <property type="match status" value="1"/>
</dbReference>
<accession>A0A0N5AI37</accession>
<reference evidence="10" key="1">
    <citation type="submission" date="2017-02" db="UniProtKB">
        <authorList>
            <consortium name="WormBaseParasite"/>
        </authorList>
    </citation>
    <scope>IDENTIFICATION</scope>
</reference>
<dbReference type="GO" id="GO:0006750">
    <property type="term" value="P:glutathione biosynthetic process"/>
    <property type="evidence" value="ECO:0007669"/>
    <property type="project" value="UniProtKB-UniPathway"/>
</dbReference>
<proteinExistence type="inferred from homology"/>
<evidence type="ECO:0000256" key="8">
    <source>
        <dbReference type="ARBA" id="ARBA00032926"/>
    </source>
</evidence>
<dbReference type="WBParaSite" id="SMUV_0000406601-mRNA-1">
    <property type="protein sequence ID" value="SMUV_0000406601-mRNA-1"/>
    <property type="gene ID" value="SMUV_0000406601"/>
</dbReference>
<evidence type="ECO:0000256" key="2">
    <source>
        <dbReference type="ARBA" id="ARBA00008612"/>
    </source>
</evidence>
<dbReference type="UniPathway" id="UPA00142">
    <property type="reaction ID" value="UER00209"/>
</dbReference>
<dbReference type="GO" id="GO:0017109">
    <property type="term" value="C:glutamate-cysteine ligase complex"/>
    <property type="evidence" value="ECO:0007669"/>
    <property type="project" value="TreeGrafter"/>
</dbReference>
<evidence type="ECO:0000256" key="1">
    <source>
        <dbReference type="ARBA" id="ARBA00005006"/>
    </source>
</evidence>
<dbReference type="GO" id="GO:0035226">
    <property type="term" value="F:glutamate-cysteine ligase catalytic subunit binding"/>
    <property type="evidence" value="ECO:0007669"/>
    <property type="project" value="InterPro"/>
</dbReference>
<dbReference type="PANTHER" id="PTHR13295">
    <property type="entry name" value="GLUTAMATE CYSTEINE LIGASE REGULATORY SUBUNIT"/>
    <property type="match status" value="1"/>
</dbReference>
<evidence type="ECO:0000313" key="10">
    <source>
        <dbReference type="WBParaSite" id="SMUV_0000406601-mRNA-1"/>
    </source>
</evidence>
<evidence type="ECO:0000256" key="4">
    <source>
        <dbReference type="ARBA" id="ARBA00022684"/>
    </source>
</evidence>
<dbReference type="InterPro" id="IPR036812">
    <property type="entry name" value="NAD(P)_OxRdtase_dom_sf"/>
</dbReference>
<keyword evidence="9" id="KW-1185">Reference proteome</keyword>
<evidence type="ECO:0000256" key="6">
    <source>
        <dbReference type="ARBA" id="ARBA00031154"/>
    </source>
</evidence>
<dbReference type="AlphaFoldDB" id="A0A0N5AI37"/>
<dbReference type="Proteomes" id="UP000046393">
    <property type="component" value="Unplaced"/>
</dbReference>
<evidence type="ECO:0000313" key="9">
    <source>
        <dbReference type="Proteomes" id="UP000046393"/>
    </source>
</evidence>
<keyword evidence="4" id="KW-0317">Glutathione biosynthesis</keyword>
<evidence type="ECO:0000256" key="3">
    <source>
        <dbReference type="ARBA" id="ARBA00011532"/>
    </source>
</evidence>
<evidence type="ECO:0000256" key="5">
    <source>
        <dbReference type="ARBA" id="ARBA00030406"/>
    </source>
</evidence>
<sequence>MTNWNYRQISDCVDTALSRLDFVFYFFICFDDEDGFWLNNALTLWKNIEDLVYSGKVISLGVADLGFSRVKMLNEAVVRVRPSIYHYNVGDCCEVELRNYAAEHNIYLLTHNDPNLSKLKGKVGEKIRSFLGDDQLFELGWFARYTVWDQSRSIVRSKGYILQFQKNH</sequence>
<name>A0A0N5AI37_9BILA</name>
<comment type="subunit">
    <text evidence="3">Heterodimer of a catalytic heavy chain and a regulatory light chain.</text>
</comment>
<comment type="pathway">
    <text evidence="1">Sulfur metabolism; glutathione biosynthesis; glutathione from L-cysteine and L-glutamate: step 1/2.</text>
</comment>
<protein>
    <recommendedName>
        <fullName evidence="7">GCS light chain</fullName>
    </recommendedName>
    <alternativeName>
        <fullName evidence="5">Gamma-ECS regulatory subunit</fullName>
    </alternativeName>
    <alternativeName>
        <fullName evidence="8">Gamma-glutamylcysteine synthetase regulatory subunit</fullName>
    </alternativeName>
    <alternativeName>
        <fullName evidence="6">Glutamate--cysteine ligase modifier subunit</fullName>
    </alternativeName>
</protein>
<dbReference type="InterPro" id="IPR032963">
    <property type="entry name" value="Gclm"/>
</dbReference>
<dbReference type="PANTHER" id="PTHR13295:SF4">
    <property type="entry name" value="GLUTAMATE--CYSTEINE LIGASE REGULATORY SUBUNIT"/>
    <property type="match status" value="1"/>
</dbReference>
<comment type="similarity">
    <text evidence="2">Belongs to the aldo/keto reductase family. Glutamate--cysteine ligase light chain subfamily.</text>
</comment>
<dbReference type="STRING" id="451379.A0A0N5AI37"/>